<evidence type="ECO:0000313" key="2">
    <source>
        <dbReference type="Proteomes" id="UP001647509"/>
    </source>
</evidence>
<organism evidence="1 2">
    <name type="scientific">Pseudotamlana agarivorans</name>
    <dbReference type="NCBI Taxonomy" id="481183"/>
    <lineage>
        <taxon>Bacteria</taxon>
        <taxon>Pseudomonadati</taxon>
        <taxon>Bacteroidota</taxon>
        <taxon>Flavobacteriia</taxon>
        <taxon>Flavobacteriales</taxon>
        <taxon>Flavobacteriaceae</taxon>
        <taxon>Pseudotamlana</taxon>
    </lineage>
</organism>
<dbReference type="EMBL" id="JAHKPD010000011">
    <property type="protein sequence ID" value="MBU2950203.1"/>
    <property type="molecule type" value="Genomic_DNA"/>
</dbReference>
<keyword evidence="2" id="KW-1185">Reference proteome</keyword>
<accession>A0ACC5U7B0</accession>
<gene>
    <name evidence="1" type="ORF">KO493_05805</name>
</gene>
<comment type="caution">
    <text evidence="1">The sequence shown here is derived from an EMBL/GenBank/DDBJ whole genome shotgun (WGS) entry which is preliminary data.</text>
</comment>
<proteinExistence type="predicted"/>
<reference evidence="1" key="1">
    <citation type="submission" date="2021-05" db="EMBL/GenBank/DDBJ databases">
        <title>Draft genomes of bacteria isolated from model marine particles.</title>
        <authorList>
            <person name="Datta M.S."/>
            <person name="Schwartzman J.A."/>
            <person name="Enke T.N."/>
            <person name="Saavedra J."/>
            <person name="Cermak N."/>
            <person name="Cordero O.X."/>
        </authorList>
    </citation>
    <scope>NUCLEOTIDE SEQUENCE</scope>
    <source>
        <strain evidence="1">I2M19</strain>
    </source>
</reference>
<name>A0ACC5U7B0_9FLAO</name>
<sequence>MQTSMGSEFGANFSTIRIHTGTEAVHMSQDIGAQAFTHGSDIYFNEGKYDTNSNSGKHLLAHELTHTVQQGSAKPTIQKEDLGEHNYEESELSIPENSELGVDPDNPILENEVGSDELTDIISEFENEDFELKVKKSEPNLFIVPGEISREGISKKLTGESDHIRDFDYEVTDILETVDGVRQKAIKMRNYALLVDQAYGILRTKMDQKLEDDLNWSINKLKEASIDGQDEWLLVDRCLRWSQYSNILDTNGVQYFDKYLNGLASHSLTESNFLTSDTTKNGLDWLLTETEEKGEQVRKAIELRSSKWTTHYDYEATDGTGVLERGSVVGRYYWSDANSGIQLRVVNMIAYSETMDKVERLARNNPYQGRKVVIPGGDGKFYAYSLSIPHLDPLVDEPQEDPGGHFYWYYPDTIYVREREFRADVLDEDPEAQEHRREILSELLNNADENPAILLGIDYAVLATATFEERKKIFDYVLKTEIKSIPLAPDLLARVIYTTPNNEFMQLERHLSDQGLLAAMLTTGDTSQMILGQAFTQKSISAVPIGAQTLLNMPTFTIGKEDDTHHMYDVPTQQESSNIISEDEWVPTERPTLGREPAMAGEESAEINRSTIRFRPVTMEFHARYFPTTETGAETRSFLPTELIQLEILGSQPETRIVSAMELALIASVDNMDLLFEGIMRIGELWALRGAGVGIGRALGPAFTRGLAAGGLRAALTAAATEAGTEAGRQAVKRFLIEILIIGSTAVVNSNRDELKKTPQGRAFVAVFDVAMLALAARDIYRIARSGVLTEVVNKGRLAIASLTGRAKTRLINSLDDLAAAEIAAKRALERGWVAETAGGPGLSLIPGKEEALSNVFYSVRADLASSRVLTGLSGSAKTTAQSLFTRLKNLASGNSEMTRAYSAIARKADAMSATNAQSFLREVEQVLAATPRNKVNLAGFLWASTRSANPIAFLADVKWVLGLSGISDDAIRVLSKKAAARSVDLTWLRTTTLHIDDLNVLAADPMTPWRLFQRASTGNRGYWVTLWARVKIRGVSGELTGRSALLRQLPGHRVTSAQKRMGNSIIDYEVMAGQIQKGMEVKGWTVGVWERALLAFENRANGVALSWRQTRQIEKMDHLIKQINDIRTFTSQTPILAVSDVVRGGIRSRLTAILRTETGGSVRLVTMSETDIVNVGRRLRAAMGIR</sequence>
<dbReference type="Proteomes" id="UP001647509">
    <property type="component" value="Unassembled WGS sequence"/>
</dbReference>
<evidence type="ECO:0000313" key="1">
    <source>
        <dbReference type="EMBL" id="MBU2950203.1"/>
    </source>
</evidence>
<protein>
    <submittedName>
        <fullName evidence="1">DUF4157 domain-containing protein</fullName>
    </submittedName>
</protein>